<dbReference type="Proteomes" id="UP000629619">
    <property type="component" value="Unassembled WGS sequence"/>
</dbReference>
<evidence type="ECO:0000313" key="2">
    <source>
        <dbReference type="Proteomes" id="UP000629619"/>
    </source>
</evidence>
<gene>
    <name evidence="1" type="ORF">Asi03nite_63930</name>
</gene>
<dbReference type="InterPro" id="IPR029063">
    <property type="entry name" value="SAM-dependent_MTases_sf"/>
</dbReference>
<name>A0A919NDQ5_9ACTN</name>
<sequence>MHLLEEKAAVATGPAAGLRNFAQEHKSDAGYLDVAANGRGEEKGLLMLRALRRVPHAGPRVVEVGPGGGAAVAYLAAQLGGDTAPARGVRLTLIEAPGVVSRSLQAAMQQFARVGDCELRHGFAQDIAALLPEPVDVISASALMHEVYSYGGGYSGLHTMIRTLPRVLAPGGCFAYRDVYAVDGPTLHERVTQSYHSRAWLLFLRLFTPQYLAEGTHPYHHAEDELVARQNSRIVDVAALDPDTSAVISAPIGLFREIQRHFITFRDHVWRSGALGVVPELDGDLAADWIDFRGGHKRVHFRLDADAAWLPRPHRMMLPAMSEPYAGHRTIDSDIFDMVTDVALLAFLNAVESGDSTCRQVWETWLLREGRETYAYLTLDQLLTAFVEHSAAAGTDTVLLPVQAGDIDRVNRHYYNRFLKQLPNPLRDAKQLVLFANVPRADVAGMRAALDALAARCGKPSLARMYRAITKGDNS</sequence>
<dbReference type="Gene3D" id="3.40.50.150">
    <property type="entry name" value="Vaccinia Virus protein VP39"/>
    <property type="match status" value="1"/>
</dbReference>
<proteinExistence type="predicted"/>
<comment type="caution">
    <text evidence="1">The sequence shown here is derived from an EMBL/GenBank/DDBJ whole genome shotgun (WGS) entry which is preliminary data.</text>
</comment>
<protein>
    <submittedName>
        <fullName evidence="1">Uncharacterized protein</fullName>
    </submittedName>
</protein>
<evidence type="ECO:0000313" key="1">
    <source>
        <dbReference type="EMBL" id="GIF08855.1"/>
    </source>
</evidence>
<dbReference type="AlphaFoldDB" id="A0A919NDQ5"/>
<dbReference type="RefSeq" id="WP_203684200.1">
    <property type="nucleotide sequence ID" value="NZ_BOMW01000069.1"/>
</dbReference>
<organism evidence="1 2">
    <name type="scientific">Actinoplanes siamensis</name>
    <dbReference type="NCBI Taxonomy" id="1223317"/>
    <lineage>
        <taxon>Bacteria</taxon>
        <taxon>Bacillati</taxon>
        <taxon>Actinomycetota</taxon>
        <taxon>Actinomycetes</taxon>
        <taxon>Micromonosporales</taxon>
        <taxon>Micromonosporaceae</taxon>
        <taxon>Actinoplanes</taxon>
    </lineage>
</organism>
<reference evidence="1" key="1">
    <citation type="submission" date="2021-01" db="EMBL/GenBank/DDBJ databases">
        <title>Whole genome shotgun sequence of Actinoplanes siamensis NBRC 109076.</title>
        <authorList>
            <person name="Komaki H."/>
            <person name="Tamura T."/>
        </authorList>
    </citation>
    <scope>NUCLEOTIDE SEQUENCE</scope>
    <source>
        <strain evidence="1">NBRC 109076</strain>
    </source>
</reference>
<keyword evidence="2" id="KW-1185">Reference proteome</keyword>
<dbReference type="EMBL" id="BOMW01000069">
    <property type="protein sequence ID" value="GIF08855.1"/>
    <property type="molecule type" value="Genomic_DNA"/>
</dbReference>
<accession>A0A919NDQ5</accession>
<dbReference type="SUPFAM" id="SSF53335">
    <property type="entry name" value="S-adenosyl-L-methionine-dependent methyltransferases"/>
    <property type="match status" value="1"/>
</dbReference>